<evidence type="ECO:0000313" key="2">
    <source>
        <dbReference type="Proteomes" id="UP001593833"/>
    </source>
</evidence>
<name>A0ABV6YL82_UNCEI</name>
<feature type="non-terminal residue" evidence="1">
    <location>
        <position position="225"/>
    </location>
</feature>
<sequence>MKLATSYFGCRIPRHVRRDMMRLRRLGFERIVHTFSENDLYYFPDTMKEIVTLSREAGLEVQLDPWGVAGVFGGEAFSRWIVEEPELVQRGPSGRPLGGACLNNPRLAERMVEWLDAAARCGPDWIFWDEPHWAPKGPRNPDGESCVCDHCQKRADDWEMDSRSDRFRASSVRVFLEDLARRAAEREIRSSVCVLPRGVLDQPAIDWNEIAALPGVEEFGTDPYW</sequence>
<reference evidence="1 2" key="1">
    <citation type="submission" date="2024-09" db="EMBL/GenBank/DDBJ databases">
        <authorList>
            <person name="D'Angelo T."/>
        </authorList>
    </citation>
    <scope>NUCLEOTIDE SEQUENCE [LARGE SCALE GENOMIC DNA]</scope>
    <source>
        <strain evidence="1">SAG AM-320-E07</strain>
    </source>
</reference>
<dbReference type="SUPFAM" id="SSF51445">
    <property type="entry name" value="(Trans)glycosidases"/>
    <property type="match status" value="1"/>
</dbReference>
<proteinExistence type="predicted"/>
<keyword evidence="2" id="KW-1185">Reference proteome</keyword>
<protein>
    <submittedName>
        <fullName evidence="1">Uncharacterized protein</fullName>
    </submittedName>
</protein>
<gene>
    <name evidence="1" type="ORF">ACFL6M_05765</name>
</gene>
<dbReference type="Proteomes" id="UP001593833">
    <property type="component" value="Unassembled WGS sequence"/>
</dbReference>
<comment type="caution">
    <text evidence="1">The sequence shown here is derived from an EMBL/GenBank/DDBJ whole genome shotgun (WGS) entry which is preliminary data.</text>
</comment>
<dbReference type="InterPro" id="IPR017853">
    <property type="entry name" value="GH"/>
</dbReference>
<organism evidence="1 2">
    <name type="scientific">Eiseniibacteriota bacterium</name>
    <dbReference type="NCBI Taxonomy" id="2212470"/>
    <lineage>
        <taxon>Bacteria</taxon>
        <taxon>Candidatus Eiseniibacteriota</taxon>
    </lineage>
</organism>
<evidence type="ECO:0000313" key="1">
    <source>
        <dbReference type="EMBL" id="MFC1573089.1"/>
    </source>
</evidence>
<dbReference type="EMBL" id="JBHPKH010000072">
    <property type="protein sequence ID" value="MFC1573089.1"/>
    <property type="molecule type" value="Genomic_DNA"/>
</dbReference>
<accession>A0ABV6YL82</accession>